<dbReference type="Proteomes" id="UP000253594">
    <property type="component" value="Unassembled WGS sequence"/>
</dbReference>
<evidence type="ECO:0000313" key="2">
    <source>
        <dbReference type="EMBL" id="RCI67780.1"/>
    </source>
</evidence>
<feature type="domain" description="UvrD-like helicase C-terminal" evidence="1">
    <location>
        <begin position="48"/>
        <end position="95"/>
    </location>
</feature>
<accession>A0A367LUU5</accession>
<dbReference type="EMBL" id="QORE01003698">
    <property type="protein sequence ID" value="RCI67780.1"/>
    <property type="molecule type" value="Genomic_DNA"/>
</dbReference>
<gene>
    <name evidence="2" type="ORF">DT376_43050</name>
</gene>
<dbReference type="AlphaFoldDB" id="A0A367LUU5"/>
<dbReference type="SUPFAM" id="SSF52540">
    <property type="entry name" value="P-loop containing nucleoside triphosphate hydrolases"/>
    <property type="match status" value="1"/>
</dbReference>
<dbReference type="InterPro" id="IPR027785">
    <property type="entry name" value="UvrD-like_helicase_C"/>
</dbReference>
<organism evidence="2 3">
    <name type="scientific">Pseudomonas aeruginosa</name>
    <dbReference type="NCBI Taxonomy" id="287"/>
    <lineage>
        <taxon>Bacteria</taxon>
        <taxon>Pseudomonadati</taxon>
        <taxon>Pseudomonadota</taxon>
        <taxon>Gammaproteobacteria</taxon>
        <taxon>Pseudomonadales</taxon>
        <taxon>Pseudomonadaceae</taxon>
        <taxon>Pseudomonas</taxon>
    </lineage>
</organism>
<proteinExistence type="predicted"/>
<protein>
    <submittedName>
        <fullName evidence="2">Exodeoxyribonuclease V subunit alpha</fullName>
    </submittedName>
</protein>
<dbReference type="Pfam" id="PF13538">
    <property type="entry name" value="UvrD_C_2"/>
    <property type="match status" value="1"/>
</dbReference>
<evidence type="ECO:0000259" key="1">
    <source>
        <dbReference type="Pfam" id="PF13538"/>
    </source>
</evidence>
<dbReference type="InterPro" id="IPR027417">
    <property type="entry name" value="P-loop_NTPase"/>
</dbReference>
<dbReference type="Gene3D" id="3.40.50.300">
    <property type="entry name" value="P-loop containing nucleotide triphosphate hydrolases"/>
    <property type="match status" value="1"/>
</dbReference>
<feature type="non-terminal residue" evidence="2">
    <location>
        <position position="1"/>
    </location>
</feature>
<feature type="non-terminal residue" evidence="2">
    <location>
        <position position="98"/>
    </location>
</feature>
<dbReference type="CDD" id="cd18809">
    <property type="entry name" value="SF1_C_RecD"/>
    <property type="match status" value="1"/>
</dbReference>
<sequence length="98" mass="10752">DIGIALRLPARNDDGSLRFALRVAFPRNDGSGGVRFVLPSRLVEVDTVFAMTVHKSQGSEFAHTALVLPDALNPVLTKELVYTGITRARDWFSLVESL</sequence>
<reference evidence="2 3" key="1">
    <citation type="submission" date="2018-07" db="EMBL/GenBank/DDBJ databases">
        <title>Mechanisms of high-level aminoglycoside resistance among Gram-negative pathogens in Brazil.</title>
        <authorList>
            <person name="Ballaben A.S."/>
            <person name="Darini A.L.C."/>
            <person name="Doi Y."/>
        </authorList>
    </citation>
    <scope>NUCLEOTIDE SEQUENCE [LARGE SCALE GENOMIC DNA]</scope>
    <source>
        <strain evidence="2 3">B2-305</strain>
    </source>
</reference>
<evidence type="ECO:0000313" key="3">
    <source>
        <dbReference type="Proteomes" id="UP000253594"/>
    </source>
</evidence>
<comment type="caution">
    <text evidence="2">The sequence shown here is derived from an EMBL/GenBank/DDBJ whole genome shotgun (WGS) entry which is preliminary data.</text>
</comment>
<name>A0A367LUU5_PSEAI</name>